<feature type="region of interest" description="Disordered" evidence="1">
    <location>
        <begin position="1"/>
        <end position="43"/>
    </location>
</feature>
<dbReference type="EMBL" id="JAQGDS010000002">
    <property type="protein sequence ID" value="KAJ6263028.1"/>
    <property type="molecule type" value="Genomic_DNA"/>
</dbReference>
<accession>A0AAD6J223</accession>
<gene>
    <name evidence="2" type="ORF">Dda_1586</name>
</gene>
<proteinExistence type="predicted"/>
<reference evidence="2" key="1">
    <citation type="submission" date="2023-01" db="EMBL/GenBank/DDBJ databases">
        <title>The chitinases involved in constricting ring structure development in the nematode-trapping fungus Drechslerella dactyloides.</title>
        <authorList>
            <person name="Wang R."/>
            <person name="Zhang L."/>
            <person name="Tang P."/>
            <person name="Li S."/>
            <person name="Liang L."/>
        </authorList>
    </citation>
    <scope>NUCLEOTIDE SEQUENCE</scope>
    <source>
        <strain evidence="2">YMF1.00031</strain>
    </source>
</reference>
<evidence type="ECO:0000256" key="1">
    <source>
        <dbReference type="SAM" id="MobiDB-lite"/>
    </source>
</evidence>
<keyword evidence="3" id="KW-1185">Reference proteome</keyword>
<dbReference type="AlphaFoldDB" id="A0AAD6J223"/>
<feature type="compositionally biased region" description="Low complexity" evidence="1">
    <location>
        <begin position="16"/>
        <end position="34"/>
    </location>
</feature>
<sequence length="558" mass="61863">MPSANAEKQPARTGRLSNGEGSSSGNPPTSTLTNAAEGSASSNGTKIGALLAAAPRLSLEDETSLEPPSYDDANSVQSGQLSARSLVKQQDVGVGIDDSVEFEYAFEMAHSHEELLTNVVRHPGAKSTILSLQRLALGPRRANAQNPTIFKVGAVPLSANQLEIQAKSNSEMGIKSIKIGMLDIPEDDKDIQFGVIDWLERGAGHTPDGEITVPHAKFPDEEIGPPMKVPYQQSESLAGRWEYWNDYNGRSRIPAKLFDDAKQAIQHLNATWYSNPNMLCKMGWEPLGRESGGPRTPSAAWGDWRCGKPYDSPRSLRFTECWYSTKANANRSPMWMGEKEKIWNSAGRNQYAQVYETVFEDHWGDYEDLGYYNYVNDTLYQTISTGLVDQDTAYPINSWITEPITPVDPDPGNVIEPLTSLNATPIFCGHRIMVLLQYQADYETKISVRAVLRQAWRLLAAIRNKWEVAGKTDPVWKPGGTIAIPKKPDSLAGKVYTTTVDFQWGQYLPVKIQVLGRTRFSEDPSEWVILAVMDPNDLDSQCPFTNDALIPQESNLVH</sequence>
<dbReference type="Proteomes" id="UP001221413">
    <property type="component" value="Unassembled WGS sequence"/>
</dbReference>
<organism evidence="2 3">
    <name type="scientific">Drechslerella dactyloides</name>
    <name type="common">Nematode-trapping fungus</name>
    <name type="synonym">Arthrobotrys dactyloides</name>
    <dbReference type="NCBI Taxonomy" id="74499"/>
    <lineage>
        <taxon>Eukaryota</taxon>
        <taxon>Fungi</taxon>
        <taxon>Dikarya</taxon>
        <taxon>Ascomycota</taxon>
        <taxon>Pezizomycotina</taxon>
        <taxon>Orbiliomycetes</taxon>
        <taxon>Orbiliales</taxon>
        <taxon>Orbiliaceae</taxon>
        <taxon>Drechslerella</taxon>
    </lineage>
</organism>
<protein>
    <submittedName>
        <fullName evidence="2">Uncharacterized protein</fullName>
    </submittedName>
</protein>
<evidence type="ECO:0000313" key="2">
    <source>
        <dbReference type="EMBL" id="KAJ6263028.1"/>
    </source>
</evidence>
<name>A0AAD6J223_DREDA</name>
<comment type="caution">
    <text evidence="2">The sequence shown here is derived from an EMBL/GenBank/DDBJ whole genome shotgun (WGS) entry which is preliminary data.</text>
</comment>
<evidence type="ECO:0000313" key="3">
    <source>
        <dbReference type="Proteomes" id="UP001221413"/>
    </source>
</evidence>